<reference evidence="1 2" key="1">
    <citation type="journal article" date="2019" name="Nat. Microbiol.">
        <title>Wide diversity of methane and short-chain alkane metabolisms in uncultured archaea.</title>
        <authorList>
            <person name="Borrel G."/>
            <person name="Adam P.S."/>
            <person name="McKay L.J."/>
            <person name="Chen L.X."/>
            <person name="Sierra-Garcia I.N."/>
            <person name="Sieber C.M."/>
            <person name="Letourneur Q."/>
            <person name="Ghozlane A."/>
            <person name="Andersen G.L."/>
            <person name="Li W.J."/>
            <person name="Hallam S.J."/>
            <person name="Muyzer G."/>
            <person name="de Oliveira V.M."/>
            <person name="Inskeep W.P."/>
            <person name="Banfield J.F."/>
            <person name="Gribaldo S."/>
        </authorList>
    </citation>
    <scope>NUCLEOTIDE SEQUENCE [LARGE SCALE GENOMIC DNA]</scope>
    <source>
        <strain evidence="1">NM1b</strain>
    </source>
</reference>
<organism evidence="1 2">
    <name type="scientific">Candidatus Methanolliviera hydrocarbonicum</name>
    <dbReference type="NCBI Taxonomy" id="2491085"/>
    <lineage>
        <taxon>Archaea</taxon>
        <taxon>Methanobacteriati</taxon>
        <taxon>Methanobacteriota</taxon>
        <taxon>Candidatus Methanoliparia</taxon>
        <taxon>Candidatus Methanoliparales</taxon>
        <taxon>Candidatus Methanollivieraceae</taxon>
        <taxon>Candidatus Methanolliviera</taxon>
    </lineage>
</organism>
<dbReference type="InterPro" id="IPR003448">
    <property type="entry name" value="Mopterin_biosynth_MoaE"/>
</dbReference>
<dbReference type="Proteomes" id="UP000320766">
    <property type="component" value="Unassembled WGS sequence"/>
</dbReference>
<dbReference type="Gene3D" id="3.90.1170.40">
    <property type="entry name" value="Molybdopterin biosynthesis MoaE subunit"/>
    <property type="match status" value="1"/>
</dbReference>
<dbReference type="PANTHER" id="PTHR23404">
    <property type="entry name" value="MOLYBDOPTERIN SYNTHASE RELATED"/>
    <property type="match status" value="1"/>
</dbReference>
<dbReference type="EMBL" id="RXIL01000068">
    <property type="protein sequence ID" value="RZN69764.1"/>
    <property type="molecule type" value="Genomic_DNA"/>
</dbReference>
<gene>
    <name evidence="1" type="ORF">EF807_04120</name>
</gene>
<evidence type="ECO:0000313" key="1">
    <source>
        <dbReference type="EMBL" id="RZN69764.1"/>
    </source>
</evidence>
<sequence>MTKITEEDFSIDEIVKKAKRRDIGAFVIYSGVVRDDRTKELDIGPADETAVEKLNEIREEAVKKFDIKSLDVVHRVGNLSVGENILLVVCGAAHRRDAFDACKFVIDEIKKKTPIHMEEIQEDAK</sequence>
<protein>
    <submittedName>
        <fullName evidence="1">Molybdenum cofactor biosynthesis protein MoaE</fullName>
    </submittedName>
</protein>
<dbReference type="AlphaFoldDB" id="A0A520KX19"/>
<dbReference type="CDD" id="cd00756">
    <property type="entry name" value="MoaE"/>
    <property type="match status" value="1"/>
</dbReference>
<dbReference type="GO" id="GO:0006777">
    <property type="term" value="P:Mo-molybdopterin cofactor biosynthetic process"/>
    <property type="evidence" value="ECO:0007669"/>
    <property type="project" value="InterPro"/>
</dbReference>
<comment type="caution">
    <text evidence="1">The sequence shown here is derived from an EMBL/GenBank/DDBJ whole genome shotgun (WGS) entry which is preliminary data.</text>
</comment>
<dbReference type="Pfam" id="PF02391">
    <property type="entry name" value="MoaE"/>
    <property type="match status" value="1"/>
</dbReference>
<evidence type="ECO:0000313" key="2">
    <source>
        <dbReference type="Proteomes" id="UP000320766"/>
    </source>
</evidence>
<proteinExistence type="predicted"/>
<dbReference type="SUPFAM" id="SSF54690">
    <property type="entry name" value="Molybdopterin synthase subunit MoaE"/>
    <property type="match status" value="1"/>
</dbReference>
<dbReference type="InterPro" id="IPR036563">
    <property type="entry name" value="MoaE_sf"/>
</dbReference>
<accession>A0A520KX19</accession>
<name>A0A520KX19_9EURY</name>